<organism evidence="3">
    <name type="scientific">Triticum aestivum</name>
    <name type="common">Wheat</name>
    <dbReference type="NCBI Taxonomy" id="4565"/>
    <lineage>
        <taxon>Eukaryota</taxon>
        <taxon>Viridiplantae</taxon>
        <taxon>Streptophyta</taxon>
        <taxon>Embryophyta</taxon>
        <taxon>Tracheophyta</taxon>
        <taxon>Spermatophyta</taxon>
        <taxon>Magnoliopsida</taxon>
        <taxon>Liliopsida</taxon>
        <taxon>Poales</taxon>
        <taxon>Poaceae</taxon>
        <taxon>BOP clade</taxon>
        <taxon>Pooideae</taxon>
        <taxon>Triticodae</taxon>
        <taxon>Triticeae</taxon>
        <taxon>Triticinae</taxon>
        <taxon>Triticum</taxon>
    </lineage>
</organism>
<dbReference type="PANTHER" id="PTHR33165:SF72">
    <property type="entry name" value="F-BOX DOMAIN-CONTAINING PROTEIN"/>
    <property type="match status" value="1"/>
</dbReference>
<reference evidence="3" key="1">
    <citation type="submission" date="2018-08" db="EMBL/GenBank/DDBJ databases">
        <authorList>
            <person name="Rossello M."/>
        </authorList>
    </citation>
    <scope>NUCLEOTIDE SEQUENCE [LARGE SCALE GENOMIC DNA]</scope>
    <source>
        <strain evidence="3">cv. Chinese Spring</strain>
    </source>
</reference>
<dbReference type="Gramene" id="TraesLAC5D03G03085330.1">
    <property type="protein sequence ID" value="TraesLAC5D03G03085330.1"/>
    <property type="gene ID" value="TraesLAC5D03G03085330"/>
</dbReference>
<dbReference type="Gramene" id="TraesNOR5D03G03159010.2">
    <property type="protein sequence ID" value="TraesNOR5D03G03159010.2"/>
    <property type="gene ID" value="TraesNOR5D03G03159010"/>
</dbReference>
<dbReference type="OMA" id="HEYNRIP"/>
<dbReference type="Gramene" id="TraesCS5D03G0552800.1">
    <property type="protein sequence ID" value="TraesCS5D03G0552800.1.CDS"/>
    <property type="gene ID" value="TraesCS5D03G0552800"/>
</dbReference>
<dbReference type="Gramene" id="TraesLAC5D03G03085330.2">
    <property type="protein sequence ID" value="TraesLAC5D03G03085330.2"/>
    <property type="gene ID" value="TraesLAC5D03G03085330"/>
</dbReference>
<dbReference type="GeneID" id="123121685"/>
<dbReference type="EnsemblPlants" id="TraesCS5D02G238600.1">
    <property type="protein sequence ID" value="TraesCS5D02G238600.1"/>
    <property type="gene ID" value="TraesCS5D02G238600"/>
</dbReference>
<name>A0A3B6MSU1_WHEAT</name>
<dbReference type="Gramene" id="TraesCAD_scaffold_069549_01G000100.1">
    <property type="protein sequence ID" value="TraesCAD_scaffold_069549_01G000100.1"/>
    <property type="gene ID" value="TraesCAD_scaffold_069549_01G000100"/>
</dbReference>
<dbReference type="Gramene" id="TraesPARA_EIv1.0_1820190.5">
    <property type="protein sequence ID" value="TraesPARA_EIv1.0_1820190.5.CDS"/>
    <property type="gene ID" value="TraesPARA_EIv1.0_1820190"/>
</dbReference>
<dbReference type="Gramene" id="TraesJAG5D03G03127020.1">
    <property type="protein sequence ID" value="TraesJAG5D03G03127020.1"/>
    <property type="gene ID" value="TraesJAG5D03G03127020"/>
</dbReference>
<dbReference type="KEGG" id="taes:123121685"/>
<feature type="domain" description="KIB1-4 beta-propeller" evidence="2">
    <location>
        <begin position="119"/>
        <end position="368"/>
    </location>
</feature>
<dbReference type="RefSeq" id="XP_044397639.1">
    <property type="nucleotide sequence ID" value="XM_044541704.1"/>
</dbReference>
<evidence type="ECO:0000313" key="3">
    <source>
        <dbReference type="EnsemblPlants" id="TraesCS5D02G238600.1"/>
    </source>
</evidence>
<feature type="region of interest" description="Disordered" evidence="1">
    <location>
        <begin position="1"/>
        <end position="21"/>
    </location>
</feature>
<dbReference type="Gramene" id="TraesWEE_scaffold_079677_01G000100.1">
    <property type="protein sequence ID" value="TraesWEE_scaffold_079677_01G000100.1"/>
    <property type="gene ID" value="TraesWEE_scaffold_079677_01G000100"/>
</dbReference>
<protein>
    <recommendedName>
        <fullName evidence="2">KIB1-4 beta-propeller domain-containing protein</fullName>
    </recommendedName>
</protein>
<dbReference type="Gramene" id="TraesSYM5D03G03069350.2">
    <property type="protein sequence ID" value="TraesSYM5D03G03069350.2"/>
    <property type="gene ID" value="TraesSYM5D03G03069350"/>
</dbReference>
<evidence type="ECO:0000259" key="2">
    <source>
        <dbReference type="Pfam" id="PF03478"/>
    </source>
</evidence>
<accession>A0A3B6MSU1</accession>
<dbReference type="Gramene" id="TraesCS5D02G238600.1">
    <property type="protein sequence ID" value="TraesCS5D02G238600.1"/>
    <property type="gene ID" value="TraesCS5D02G238600"/>
</dbReference>
<dbReference type="Gramene" id="TraesJAG5D03G03127020.3">
    <property type="protein sequence ID" value="TraesJAG5D03G03127020.3"/>
    <property type="gene ID" value="TraesJAG5D03G03127020"/>
</dbReference>
<dbReference type="InterPro" id="IPR036047">
    <property type="entry name" value="F-box-like_dom_sf"/>
</dbReference>
<dbReference type="Pfam" id="PF03478">
    <property type="entry name" value="Beta-prop_KIB1-4"/>
    <property type="match status" value="1"/>
</dbReference>
<gene>
    <name evidence="3" type="primary">LOC123121685</name>
</gene>
<dbReference type="Gramene" id="TraesPARA_EIv1.0_1820190.3">
    <property type="protein sequence ID" value="TraesPARA_EIv1.0_1820190.3.CDS"/>
    <property type="gene ID" value="TraesPARA_EIv1.0_1820190"/>
</dbReference>
<dbReference type="Gramene" id="TraesROB_scaffold_032237_01G000200.1">
    <property type="protein sequence ID" value="TraesROB_scaffold_032237_01G000200.1"/>
    <property type="gene ID" value="TraesROB_scaffold_032237_01G000200"/>
</dbReference>
<dbReference type="Gramene" id="TraesPARA_EIv1.0_1820190.2">
    <property type="protein sequence ID" value="TraesPARA_EIv1.0_1820190.2.CDS"/>
    <property type="gene ID" value="TraesPARA_EIv1.0_1820190"/>
</dbReference>
<dbReference type="Gramene" id="TraesSYM5D03G03069350.1">
    <property type="protein sequence ID" value="TraesSYM5D03G03069350.1"/>
    <property type="gene ID" value="TraesSYM5D03G03069350"/>
</dbReference>
<proteinExistence type="predicted"/>
<sequence>MGRKAPSFAPAGRKRKGPSFPLLSPCKRRISPAPAQVTGWASLPDDIVHQVAALVLEFDVVDYIAFRAVCSGWRACAPSPRDPTLRIRSLRPVDWVALCDGDAVRPDDACQITFFQKRTARCLRVRLPELQRHRIIGFTDGLVILLHKRATTIRVLHPFTRVVVDFPSLVPVYQKLIRNRNCVLRMNAAVCSSVSSTTSIAVVAWFPWSSVVLSADAGHSSWEVIHKDMYLSNTLPFQGQLYGFLQTSRQIVQVYPPKPLGPGPVVAHVPIKFGNPFFCSFYLVESDGHMLLVVKSMNLVGRDVEEWRRYVIAIFKVDVSLGHWELIPVSSLGDRALFVSMDRCLSVKAKNLPSISSNSIYLTVPLPDPVVVHSLSSQSFERPTTLCQVHDVKEKIRPSVRPFTIADHLLTYCNHREWATGLMFHEYYTIPKSYEELWKKIRAQDSEVRISRVQDSIRKGKRRVQLKKE</sequence>
<dbReference type="SUPFAM" id="SSF81383">
    <property type="entry name" value="F-box domain"/>
    <property type="match status" value="1"/>
</dbReference>
<evidence type="ECO:0000313" key="4">
    <source>
        <dbReference type="Proteomes" id="UP000019116"/>
    </source>
</evidence>
<dbReference type="PaxDb" id="4565-Traes_5DL_F96DFCB30.1"/>
<dbReference type="Gramene" id="TraesNOR5D03G03159010.1">
    <property type="protein sequence ID" value="TraesNOR5D03G03159010.1"/>
    <property type="gene ID" value="TraesNOR5D03G03159010"/>
</dbReference>
<dbReference type="Gramene" id="TraesMAC5D03G03128250.1">
    <property type="protein sequence ID" value="TraesMAC5D03G03128250.1"/>
    <property type="gene ID" value="TraesMAC5D03G03128250"/>
</dbReference>
<dbReference type="Gramene" id="TraesSTA5D03G03120450.1">
    <property type="protein sequence ID" value="TraesSTA5D03G03120450.1"/>
    <property type="gene ID" value="TraesSTA5D03G03120450"/>
</dbReference>
<keyword evidence="4" id="KW-1185">Reference proteome</keyword>
<dbReference type="STRING" id="4565.A0A3B6MSU1"/>
<dbReference type="PANTHER" id="PTHR33165">
    <property type="entry name" value="F-BOX DOMAIN CONTAINING PROTEIN-LIKE-RELATED"/>
    <property type="match status" value="1"/>
</dbReference>
<dbReference type="OrthoDB" id="730275at2759"/>
<dbReference type="RefSeq" id="XP_044397638.1">
    <property type="nucleotide sequence ID" value="XM_044541703.1"/>
</dbReference>
<dbReference type="Gramene" id="TraesCLE_scaffold_059455_01G000200.1">
    <property type="protein sequence ID" value="TraesCLE_scaffold_059455_01G000200.1"/>
    <property type="gene ID" value="TraesCLE_scaffold_059455_01G000200"/>
</dbReference>
<dbReference type="Proteomes" id="UP000019116">
    <property type="component" value="Chromosome 5D"/>
</dbReference>
<dbReference type="Gramene" id="TraesJUL5D03G03154610.2">
    <property type="protein sequence ID" value="TraesJUL5D03G03154610.2"/>
    <property type="gene ID" value="TraesJUL5D03G03154610"/>
</dbReference>
<evidence type="ECO:0000256" key="1">
    <source>
        <dbReference type="SAM" id="MobiDB-lite"/>
    </source>
</evidence>
<dbReference type="Gramene" id="TraesLDM5D03G03134130.1">
    <property type="protein sequence ID" value="TraesLDM5D03G03134130.1"/>
    <property type="gene ID" value="TraesLDM5D03G03134130"/>
</dbReference>
<dbReference type="Gramene" id="TraesJAG5D03G03127020.2">
    <property type="protein sequence ID" value="TraesJAG5D03G03127020.2"/>
    <property type="gene ID" value="TraesJAG5D03G03127020"/>
</dbReference>
<reference evidence="3" key="2">
    <citation type="submission" date="2018-10" db="UniProtKB">
        <authorList>
            <consortium name="EnsemblPlants"/>
        </authorList>
    </citation>
    <scope>IDENTIFICATION</scope>
</reference>
<dbReference type="Gramene" id="TraesPARA_EIv1.0_1820190.1">
    <property type="protein sequence ID" value="TraesPARA_EIv1.0_1820190.1.CDS"/>
    <property type="gene ID" value="TraesPARA_EIv1.0_1820190"/>
</dbReference>
<dbReference type="AlphaFoldDB" id="A0A3B6MSU1"/>
<dbReference type="Gramene" id="TraesJUL5D03G03154610.1">
    <property type="protein sequence ID" value="TraesJUL5D03G03154610.1"/>
    <property type="gene ID" value="TraesJUL5D03G03154610"/>
</dbReference>
<dbReference type="Gramene" id="TraesRN5D0100577100.1">
    <property type="protein sequence ID" value="TraesRN5D0100577100.1"/>
    <property type="gene ID" value="TraesRN5D0100577100"/>
</dbReference>
<dbReference type="InterPro" id="IPR005174">
    <property type="entry name" value="KIB1-4_b-propeller"/>
</dbReference>
<dbReference type="Gramene" id="TraesARI5D03G03083050.1">
    <property type="protein sequence ID" value="TraesARI5D03G03083050.1"/>
    <property type="gene ID" value="TraesARI5D03G03083050"/>
</dbReference>